<dbReference type="Gene3D" id="2.30.42.10">
    <property type="match status" value="1"/>
</dbReference>
<dbReference type="eggNOG" id="COG4946">
    <property type="taxonomic scope" value="Bacteria"/>
</dbReference>
<dbReference type="CDD" id="cd07562">
    <property type="entry name" value="Peptidase_S41_TRI"/>
    <property type="match status" value="1"/>
</dbReference>
<dbReference type="Gene3D" id="3.30.750.44">
    <property type="match status" value="1"/>
</dbReference>
<dbReference type="InterPro" id="IPR029045">
    <property type="entry name" value="ClpP/crotonase-like_dom_sf"/>
</dbReference>
<evidence type="ECO:0000256" key="9">
    <source>
        <dbReference type="SAM" id="MobiDB-lite"/>
    </source>
</evidence>
<evidence type="ECO:0000313" key="11">
    <source>
        <dbReference type="EMBL" id="AIE85051.1"/>
    </source>
</evidence>
<dbReference type="Gene3D" id="2.130.10.10">
    <property type="entry name" value="YVTN repeat-like/Quinoprotein amine dehydrogenase"/>
    <property type="match status" value="1"/>
</dbReference>
<feature type="region of interest" description="Disordered" evidence="9">
    <location>
        <begin position="330"/>
        <end position="351"/>
    </location>
</feature>
<evidence type="ECO:0000256" key="7">
    <source>
        <dbReference type="PIRNR" id="PIRNR036421"/>
    </source>
</evidence>
<dbReference type="Pfam" id="PF14685">
    <property type="entry name" value="PDZ_Tricorn"/>
    <property type="match status" value="1"/>
</dbReference>
<evidence type="ECO:0000313" key="12">
    <source>
        <dbReference type="Proteomes" id="UP000027982"/>
    </source>
</evidence>
<evidence type="ECO:0000256" key="3">
    <source>
        <dbReference type="ARBA" id="ARBA00022490"/>
    </source>
</evidence>
<protein>
    <recommendedName>
        <fullName evidence="7">Tricorn protease homolog</fullName>
        <ecNumber evidence="7">3.4.21.-</ecNumber>
    </recommendedName>
</protein>
<keyword evidence="12" id="KW-1185">Reference proteome</keyword>
<evidence type="ECO:0000256" key="4">
    <source>
        <dbReference type="ARBA" id="ARBA00022670"/>
    </source>
</evidence>
<dbReference type="HOGENOM" id="CLU_005503_0_0_0"/>
<dbReference type="EMBL" id="CP007139">
    <property type="protein sequence ID" value="AIE85051.1"/>
    <property type="molecule type" value="Genomic_DNA"/>
</dbReference>
<dbReference type="GO" id="GO:0008236">
    <property type="term" value="F:serine-type peptidase activity"/>
    <property type="evidence" value="ECO:0007669"/>
    <property type="project" value="UniProtKB-UniRule"/>
</dbReference>
<dbReference type="InterPro" id="IPR036034">
    <property type="entry name" value="PDZ_sf"/>
</dbReference>
<dbReference type="PANTHER" id="PTHR43253">
    <property type="entry name" value="TRICORN PROTEASE HOMOLOG 2-RELATED"/>
    <property type="match status" value="1"/>
</dbReference>
<dbReference type="InterPro" id="IPR005151">
    <property type="entry name" value="Tail-specific_protease"/>
</dbReference>
<feature type="domain" description="Tail specific protease" evidence="10">
    <location>
        <begin position="828"/>
        <end position="1020"/>
    </location>
</feature>
<accession>A0A068NNQ8</accession>
<dbReference type="Pfam" id="PF14684">
    <property type="entry name" value="Tricorn_C1"/>
    <property type="match status" value="1"/>
</dbReference>
<dbReference type="SUPFAM" id="SSF69304">
    <property type="entry name" value="Tricorn protease N-terminal domain"/>
    <property type="match status" value="1"/>
</dbReference>
<evidence type="ECO:0000259" key="10">
    <source>
        <dbReference type="SMART" id="SM00245"/>
    </source>
</evidence>
<dbReference type="Gene3D" id="2.120.10.60">
    <property type="entry name" value="Tricorn protease N-terminal domain"/>
    <property type="match status" value="1"/>
</dbReference>
<dbReference type="SMART" id="SM00245">
    <property type="entry name" value="TSPc"/>
    <property type="match status" value="1"/>
</dbReference>
<keyword evidence="6 7" id="KW-0720">Serine protease</keyword>
<dbReference type="SUPFAM" id="SSF50156">
    <property type="entry name" value="PDZ domain-like"/>
    <property type="match status" value="1"/>
</dbReference>
<feature type="active site" description="Nucleophile" evidence="8">
    <location>
        <position position="950"/>
    </location>
</feature>
<feature type="active site" description="Charge relay system" evidence="8">
    <location>
        <position position="1009"/>
    </location>
</feature>
<dbReference type="GO" id="GO:0006508">
    <property type="term" value="P:proteolysis"/>
    <property type="evidence" value="ECO:0007669"/>
    <property type="project" value="UniProtKB-UniRule"/>
</dbReference>
<reference evidence="11 12" key="1">
    <citation type="journal article" date="2014" name="PLoS ONE">
        <title>The first complete genome sequence of the class fimbriimonadia in the phylum armatimonadetes.</title>
        <authorList>
            <person name="Hu Z.Y."/>
            <person name="Wang Y.Z."/>
            <person name="Im W.T."/>
            <person name="Wang S.Y."/>
            <person name="Zhao G.P."/>
            <person name="Zheng H.J."/>
            <person name="Quan Z.X."/>
        </authorList>
    </citation>
    <scope>NUCLEOTIDE SEQUENCE [LARGE SCALE GENOMIC DNA]</scope>
    <source>
        <strain evidence="11">Gsoil 348</strain>
    </source>
</reference>
<dbReference type="InterPro" id="IPR012393">
    <property type="entry name" value="Tricorn_protease"/>
</dbReference>
<dbReference type="EC" id="3.4.21.-" evidence="7"/>
<feature type="active site" description="Charge relay system" evidence="8">
    <location>
        <position position="728"/>
    </location>
</feature>
<dbReference type="RefSeq" id="WP_144241056.1">
    <property type="nucleotide sequence ID" value="NZ_CP007139.1"/>
</dbReference>
<dbReference type="GO" id="GO:0005737">
    <property type="term" value="C:cytoplasm"/>
    <property type="evidence" value="ECO:0007669"/>
    <property type="project" value="UniProtKB-SubCell"/>
</dbReference>
<dbReference type="Pfam" id="PF26550">
    <property type="entry name" value="Tricorn_2nd"/>
    <property type="match status" value="1"/>
</dbReference>
<name>A0A068NNQ8_FIMGI</name>
<proteinExistence type="inferred from homology"/>
<comment type="subcellular location">
    <subcellularLocation>
        <location evidence="1 7">Cytoplasm</location>
    </subcellularLocation>
</comment>
<feature type="region of interest" description="Disordered" evidence="9">
    <location>
        <begin position="527"/>
        <end position="559"/>
    </location>
</feature>
<evidence type="ECO:0000256" key="6">
    <source>
        <dbReference type="ARBA" id="ARBA00022825"/>
    </source>
</evidence>
<keyword evidence="5 7" id="KW-0378">Hydrolase</keyword>
<evidence type="ECO:0000256" key="1">
    <source>
        <dbReference type="ARBA" id="ARBA00004496"/>
    </source>
</evidence>
<gene>
    <name evidence="11" type="ORF">OP10G_1683</name>
</gene>
<dbReference type="SUPFAM" id="SSF82171">
    <property type="entry name" value="DPP6 N-terminal domain-like"/>
    <property type="match status" value="1"/>
</dbReference>
<dbReference type="KEGG" id="fgi:OP10G_1683"/>
<evidence type="ECO:0000256" key="2">
    <source>
        <dbReference type="ARBA" id="ARBA00008524"/>
    </source>
</evidence>
<comment type="similarity">
    <text evidence="2 7">Belongs to the peptidase S41B family.</text>
</comment>
<keyword evidence="3 7" id="KW-0963">Cytoplasm</keyword>
<dbReference type="InterPro" id="IPR029414">
    <property type="entry name" value="Tricorn_PDZ"/>
</dbReference>
<dbReference type="Gene3D" id="3.90.226.10">
    <property type="entry name" value="2-enoyl-CoA Hydratase, Chain A, domain 1"/>
    <property type="match status" value="1"/>
</dbReference>
<evidence type="ECO:0000256" key="8">
    <source>
        <dbReference type="PIRSR" id="PIRSR036421-1"/>
    </source>
</evidence>
<dbReference type="Pfam" id="PF26549">
    <property type="entry name" value="Tricorn_N"/>
    <property type="match status" value="1"/>
</dbReference>
<dbReference type="InterPro" id="IPR015943">
    <property type="entry name" value="WD40/YVTN_repeat-like_dom_sf"/>
</dbReference>
<dbReference type="STRING" id="661478.OP10G_1683"/>
<keyword evidence="4 7" id="KW-0645">Protease</keyword>
<sequence>MSLILLSAAMLTITGQQQATVDPRLMRFPSIHGDTVVFTYAGDLWVAKTEGGLARRLTSSPGLETRARISPDGQWVAFTGQYEGNSDVFAIPIEGGEPKRLTYEPETDNVVGWTPDGKIAYVSAAGSFTNRQQRLWYVDPRGGLPIRTPIIEAAEASFFPGGDQIAYNRTNSYNFNWRRYRGGTQGRISIYNFRTNLYSELAQGREQSYFPMVAKNAVYFISDRNQGTLNLYKYELGSKKTTQLTNYTDEDIKFPSTDGQSIVFERDGYLFTYDLDNGAIKKLTPKIASENLSARPYLRSLGNQISSFSISPTGTRVAVEARGELFSVPKQGDTRNITNTSGARERHPNWSPDGHTIAYISDATGNYEVYTQPQLGGTATQLTTNSGLSMNGLTYSPDSKKLLITTEANELWMVDIATKKLTKLLKAEYGFGGAEFSPDSRYVALINSGPNLMGVVTIIDTTDGSVHKVNEGHYSDTGVTWDLSGKYLYFTSARSFNPTYGQYEFSLKVQDAERVYVLPLTKDLGNPLTVPNEEEPEQIAPAATRPAPPSATAPSAPGVRIDWDGISDRALPLPMGPGNYGAMIGAGNGVFYATGGTLFRFDLQSRDSTPIMAGFLGAFDMNPTRTKMAYAGLGGVLGIVDVRPGLTPGAGRVDTSGIQAVINPRDEWKQIFWEAWRFTRDNYYDPNYRGLNWRSVGEHYAQYLPFVNHRSDLSYVLGLMIGELGTGHSYVQGGDMGPGPTPIPVGNLGVDYETFNGKVRFKKIYRGENFEESRRGPLGEPGVNVNEGDYLLAIDGKPLDATIHPDSLLLDKIGKYVTLTVNSTPNVEGARKIRVRPIASEANLRYISWAEENRRYVDKMSGGRIGYMHIPNTATEGAVELIRGYYSQTDKDAVVVDERWNGGGFIQPWFVDTLGRKMRAGIQNRNASDTGDAVAIEGPKALLINGYAGSGGDFFPWMFRQSKLGPLIGTRTWGGLIGISGGAPLVDGGSITAPEFAIYDRTTGEIIAENTGISPDIEVDARPDLVAKGEDPQLDAAIKYLQEELKKMPPKKKRATIPVVGKEGRVNGK</sequence>
<dbReference type="InterPro" id="IPR028204">
    <property type="entry name" value="Tricorn_C1"/>
</dbReference>
<dbReference type="Pfam" id="PF03572">
    <property type="entry name" value="Peptidase_S41"/>
    <property type="match status" value="1"/>
</dbReference>
<dbReference type="OrthoDB" id="269409at2"/>
<dbReference type="eggNOG" id="COG0793">
    <property type="taxonomic scope" value="Bacteria"/>
</dbReference>
<evidence type="ECO:0000256" key="5">
    <source>
        <dbReference type="ARBA" id="ARBA00022801"/>
    </source>
</evidence>
<dbReference type="AlphaFoldDB" id="A0A068NNQ8"/>
<dbReference type="SUPFAM" id="SSF52096">
    <property type="entry name" value="ClpP/crotonase"/>
    <property type="match status" value="1"/>
</dbReference>
<organism evidence="11 12">
    <name type="scientific">Fimbriimonas ginsengisoli Gsoil 348</name>
    <dbReference type="NCBI Taxonomy" id="661478"/>
    <lineage>
        <taxon>Bacteria</taxon>
        <taxon>Bacillati</taxon>
        <taxon>Armatimonadota</taxon>
        <taxon>Fimbriimonadia</taxon>
        <taxon>Fimbriimonadales</taxon>
        <taxon>Fimbriimonadaceae</taxon>
        <taxon>Fimbriimonas</taxon>
    </lineage>
</organism>
<comment type="function">
    <text evidence="7">Degrades oligopeptides.</text>
</comment>
<dbReference type="PIRSF" id="PIRSF036421">
    <property type="entry name" value="Tricorn_protease"/>
    <property type="match status" value="1"/>
</dbReference>
<dbReference type="PANTHER" id="PTHR43253:SF1">
    <property type="entry name" value="TRICORN PROTEASE HOMOLOG 2-RELATED"/>
    <property type="match status" value="1"/>
</dbReference>
<dbReference type="Proteomes" id="UP000027982">
    <property type="component" value="Chromosome"/>
</dbReference>